<organism evidence="11 12">
    <name type="scientific">Lymnaea stagnalis</name>
    <name type="common">Great pond snail</name>
    <name type="synonym">Helix stagnalis</name>
    <dbReference type="NCBI Taxonomy" id="6523"/>
    <lineage>
        <taxon>Eukaryota</taxon>
        <taxon>Metazoa</taxon>
        <taxon>Spiralia</taxon>
        <taxon>Lophotrochozoa</taxon>
        <taxon>Mollusca</taxon>
        <taxon>Gastropoda</taxon>
        <taxon>Heterobranchia</taxon>
        <taxon>Euthyneura</taxon>
        <taxon>Panpulmonata</taxon>
        <taxon>Hygrophila</taxon>
        <taxon>Lymnaeoidea</taxon>
        <taxon>Lymnaeidae</taxon>
        <taxon>Lymnaea</taxon>
    </lineage>
</organism>
<comment type="subcellular location">
    <subcellularLocation>
        <location evidence="1">Membrane</location>
        <topology evidence="1">Multi-pass membrane protein</topology>
    </subcellularLocation>
</comment>
<keyword evidence="3 9" id="KW-1133">Transmembrane helix</keyword>
<evidence type="ECO:0000256" key="2">
    <source>
        <dbReference type="ARBA" id="ARBA00022692"/>
    </source>
</evidence>
<feature type="non-terminal residue" evidence="11">
    <location>
        <position position="1"/>
    </location>
</feature>
<feature type="transmembrane region" description="Helical" evidence="9">
    <location>
        <begin position="28"/>
        <end position="54"/>
    </location>
</feature>
<evidence type="ECO:0000313" key="12">
    <source>
        <dbReference type="Proteomes" id="UP001497497"/>
    </source>
</evidence>
<dbReference type="GO" id="GO:0005886">
    <property type="term" value="C:plasma membrane"/>
    <property type="evidence" value="ECO:0007669"/>
    <property type="project" value="TreeGrafter"/>
</dbReference>
<dbReference type="SMART" id="SM01381">
    <property type="entry name" value="7TM_GPCR_Srsx"/>
    <property type="match status" value="1"/>
</dbReference>
<evidence type="ECO:0000256" key="9">
    <source>
        <dbReference type="SAM" id="Phobius"/>
    </source>
</evidence>
<keyword evidence="12" id="KW-1185">Reference proteome</keyword>
<dbReference type="InterPro" id="IPR000276">
    <property type="entry name" value="GPCR_Rhodpsn"/>
</dbReference>
<evidence type="ECO:0000256" key="4">
    <source>
        <dbReference type="ARBA" id="ARBA00023040"/>
    </source>
</evidence>
<protein>
    <recommendedName>
        <fullName evidence="10">G-protein coupled receptors family 1 profile domain-containing protein</fullName>
    </recommendedName>
</protein>
<keyword evidence="2 8" id="KW-0812">Transmembrane</keyword>
<evidence type="ECO:0000256" key="3">
    <source>
        <dbReference type="ARBA" id="ARBA00022989"/>
    </source>
</evidence>
<name>A0AAV2HQ72_LYMST</name>
<proteinExistence type="inferred from homology"/>
<evidence type="ECO:0000256" key="1">
    <source>
        <dbReference type="ARBA" id="ARBA00004141"/>
    </source>
</evidence>
<comment type="caution">
    <text evidence="11">The sequence shown here is derived from an EMBL/GenBank/DDBJ whole genome shotgun (WGS) entry which is preliminary data.</text>
</comment>
<dbReference type="PROSITE" id="PS50262">
    <property type="entry name" value="G_PROTEIN_RECEP_F1_2"/>
    <property type="match status" value="1"/>
</dbReference>
<accession>A0AAV2HQ72</accession>
<keyword evidence="4 8" id="KW-0297">G-protein coupled receptor</keyword>
<evidence type="ECO:0000256" key="6">
    <source>
        <dbReference type="ARBA" id="ARBA00023170"/>
    </source>
</evidence>
<keyword evidence="7 8" id="KW-0807">Transducer</keyword>
<evidence type="ECO:0000256" key="7">
    <source>
        <dbReference type="ARBA" id="ARBA00023224"/>
    </source>
</evidence>
<gene>
    <name evidence="11" type="ORF">GSLYS_00009932001</name>
</gene>
<dbReference type="PANTHER" id="PTHR24243:SF233">
    <property type="entry name" value="THYROTROPIN-RELEASING HORMONE RECEPTOR"/>
    <property type="match status" value="1"/>
</dbReference>
<dbReference type="Proteomes" id="UP001497497">
    <property type="component" value="Unassembled WGS sequence"/>
</dbReference>
<keyword evidence="6 8" id="KW-0675">Receptor</keyword>
<dbReference type="EMBL" id="CAXITT010000217">
    <property type="protein sequence ID" value="CAL1536019.1"/>
    <property type="molecule type" value="Genomic_DNA"/>
</dbReference>
<keyword evidence="5 9" id="KW-0472">Membrane</keyword>
<dbReference type="InterPro" id="IPR017452">
    <property type="entry name" value="GPCR_Rhodpsn_7TM"/>
</dbReference>
<feature type="transmembrane region" description="Helical" evidence="9">
    <location>
        <begin position="303"/>
        <end position="322"/>
    </location>
</feature>
<feature type="transmembrane region" description="Helical" evidence="9">
    <location>
        <begin position="66"/>
        <end position="92"/>
    </location>
</feature>
<dbReference type="Gene3D" id="1.20.1070.10">
    <property type="entry name" value="Rhodopsin 7-helix transmembrane proteins"/>
    <property type="match status" value="1"/>
</dbReference>
<reference evidence="11 12" key="1">
    <citation type="submission" date="2024-04" db="EMBL/GenBank/DDBJ databases">
        <authorList>
            <consortium name="Genoscope - CEA"/>
            <person name="William W."/>
        </authorList>
    </citation>
    <scope>NUCLEOTIDE SEQUENCE [LARGE SCALE GENOMIC DNA]</scope>
</reference>
<evidence type="ECO:0000259" key="10">
    <source>
        <dbReference type="PROSITE" id="PS50262"/>
    </source>
</evidence>
<dbReference type="PRINTS" id="PR00237">
    <property type="entry name" value="GPCRRHODOPSN"/>
</dbReference>
<feature type="transmembrane region" description="Helical" evidence="9">
    <location>
        <begin position="261"/>
        <end position="283"/>
    </location>
</feature>
<feature type="transmembrane region" description="Helical" evidence="9">
    <location>
        <begin position="112"/>
        <end position="131"/>
    </location>
</feature>
<dbReference type="GO" id="GO:0004930">
    <property type="term" value="F:G protein-coupled receptor activity"/>
    <property type="evidence" value="ECO:0007669"/>
    <property type="project" value="UniProtKB-KW"/>
</dbReference>
<feature type="domain" description="G-protein coupled receptors family 1 profile" evidence="10">
    <location>
        <begin position="46"/>
        <end position="319"/>
    </location>
</feature>
<dbReference type="AlphaFoldDB" id="A0AAV2HQ72"/>
<comment type="similarity">
    <text evidence="8">Belongs to the G-protein coupled receptor 1 family.</text>
</comment>
<feature type="transmembrane region" description="Helical" evidence="9">
    <location>
        <begin position="193"/>
        <end position="214"/>
    </location>
</feature>
<dbReference type="PROSITE" id="PS00237">
    <property type="entry name" value="G_PROTEIN_RECEP_F1_1"/>
    <property type="match status" value="1"/>
</dbReference>
<dbReference type="PANTHER" id="PTHR24243">
    <property type="entry name" value="G-PROTEIN COUPLED RECEPTOR"/>
    <property type="match status" value="1"/>
</dbReference>
<evidence type="ECO:0000256" key="8">
    <source>
        <dbReference type="RuleBase" id="RU000688"/>
    </source>
</evidence>
<sequence>YSFSGNSSELEANNSNYTSEDLAPPEYMYAYVTVCNVVIFLVGVIGNVMVLLVMVRMRVMRTRVNYFFASLSAADLLVLIVCQPSAMLEFYTREQWLLGHFMCKLIPFLEHWSLHASVLTLLLIGFDRYFLICRPQSRPSPTYTWLPLLPVWILSCFSAIPFIFLTRFDIENRVDGTHAEACVTEANKLHSRIFVAVIFGLTFVLPLVLLIFIYTSVIRALRRLGGGESLCMKGIANKENPEYGIHPSTARSRRQVTRMMVAIVVLFFVCLMPFKILTMWLTFDPGQNLTDLGYEPYYNLLSISRLVTYINSAGNPVIYAWMSPRFRRAFSLSLPRCKERSEMKAYYMN</sequence>
<evidence type="ECO:0000313" key="11">
    <source>
        <dbReference type="EMBL" id="CAL1536019.1"/>
    </source>
</evidence>
<feature type="transmembrane region" description="Helical" evidence="9">
    <location>
        <begin position="143"/>
        <end position="164"/>
    </location>
</feature>
<dbReference type="Pfam" id="PF00001">
    <property type="entry name" value="7tm_1"/>
    <property type="match status" value="1"/>
</dbReference>
<evidence type="ECO:0000256" key="5">
    <source>
        <dbReference type="ARBA" id="ARBA00023136"/>
    </source>
</evidence>
<dbReference type="SUPFAM" id="SSF81321">
    <property type="entry name" value="Family A G protein-coupled receptor-like"/>
    <property type="match status" value="1"/>
</dbReference>